<sequence length="243" mass="28157">MNRNGQLTFSLYTILVPLSFVLLMWVVFWFEIRFNFNFNNFGVQPQTLKGLRGIIFSPFIHSDLSHLWHNTLPILILGTALFYFYRSKAIKIMIFGLLITGLITWLIARPSNHIGASGVIYFLSSFLFFKGIWSKHYRLIALSLVVIFIYGSLIWGTLPNAVAENVSWEGHLSGLLTGIFGALIFKGVSLKKEKFIWEKPDYNEEEDEFMSHFDESGNFVEKTETEDEDLDIEYHYIENKKDS</sequence>
<keyword evidence="2 5" id="KW-0812">Transmembrane</keyword>
<keyword evidence="8" id="KW-1185">Reference proteome</keyword>
<evidence type="ECO:0000256" key="5">
    <source>
        <dbReference type="SAM" id="Phobius"/>
    </source>
</evidence>
<dbReference type="GO" id="GO:0004252">
    <property type="term" value="F:serine-type endopeptidase activity"/>
    <property type="evidence" value="ECO:0007669"/>
    <property type="project" value="InterPro"/>
</dbReference>
<dbReference type="HOGENOM" id="CLU_067823_1_0_10"/>
<evidence type="ECO:0000313" key="8">
    <source>
        <dbReference type="Proteomes" id="UP000002297"/>
    </source>
</evidence>
<evidence type="ECO:0000256" key="2">
    <source>
        <dbReference type="ARBA" id="ARBA00022692"/>
    </source>
</evidence>
<dbReference type="Proteomes" id="UP000002297">
    <property type="component" value="Chromosome"/>
</dbReference>
<dbReference type="Gene3D" id="1.20.1540.10">
    <property type="entry name" value="Rhomboid-like"/>
    <property type="match status" value="1"/>
</dbReference>
<dbReference type="KEGG" id="cat:CA2559_05645"/>
<feature type="transmembrane region" description="Helical" evidence="5">
    <location>
        <begin position="67"/>
        <end position="85"/>
    </location>
</feature>
<feature type="transmembrane region" description="Helical" evidence="5">
    <location>
        <begin position="92"/>
        <end position="108"/>
    </location>
</feature>
<dbReference type="PANTHER" id="PTHR43731">
    <property type="entry name" value="RHOMBOID PROTEASE"/>
    <property type="match status" value="1"/>
</dbReference>
<gene>
    <name evidence="7" type="ordered locus">CA2559_05645</name>
</gene>
<dbReference type="EMBL" id="CP002046">
    <property type="protein sequence ID" value="EAP88218.1"/>
    <property type="molecule type" value="Genomic_DNA"/>
</dbReference>
<evidence type="ECO:0000256" key="3">
    <source>
        <dbReference type="ARBA" id="ARBA00022989"/>
    </source>
</evidence>
<proteinExistence type="predicted"/>
<dbReference type="InterPro" id="IPR035952">
    <property type="entry name" value="Rhomboid-like_sf"/>
</dbReference>
<dbReference type="InterPro" id="IPR022764">
    <property type="entry name" value="Peptidase_S54_rhomboid_dom"/>
</dbReference>
<evidence type="ECO:0000259" key="6">
    <source>
        <dbReference type="Pfam" id="PF01694"/>
    </source>
</evidence>
<keyword evidence="3 5" id="KW-1133">Transmembrane helix</keyword>
<protein>
    <recommendedName>
        <fullName evidence="6">Peptidase S54 rhomboid domain-containing protein</fullName>
    </recommendedName>
</protein>
<name>A3U7K1_CROAH</name>
<evidence type="ECO:0000256" key="1">
    <source>
        <dbReference type="ARBA" id="ARBA00004141"/>
    </source>
</evidence>
<dbReference type="Pfam" id="PF01694">
    <property type="entry name" value="Rhomboid"/>
    <property type="match status" value="1"/>
</dbReference>
<dbReference type="GeneID" id="89452917"/>
<dbReference type="InterPro" id="IPR050925">
    <property type="entry name" value="Rhomboid_protease_S54"/>
</dbReference>
<dbReference type="RefSeq" id="WP_013186893.1">
    <property type="nucleotide sequence ID" value="NC_014230.1"/>
</dbReference>
<dbReference type="MEROPS" id="S54.029"/>
<feature type="transmembrane region" description="Helical" evidence="5">
    <location>
        <begin position="114"/>
        <end position="132"/>
    </location>
</feature>
<comment type="subcellular location">
    <subcellularLocation>
        <location evidence="1">Membrane</location>
        <topology evidence="1">Multi-pass membrane protein</topology>
    </subcellularLocation>
</comment>
<feature type="domain" description="Peptidase S54 rhomboid" evidence="6">
    <location>
        <begin position="53"/>
        <end position="184"/>
    </location>
</feature>
<reference evidence="7 8" key="1">
    <citation type="journal article" date="2010" name="J. Bacteriol.">
        <title>The complete genome sequence of Croceibacter atlanticus HTCC2559T.</title>
        <authorList>
            <person name="Oh H.M."/>
            <person name="Kang I."/>
            <person name="Ferriera S."/>
            <person name="Giovannoni S.J."/>
            <person name="Cho J.C."/>
        </authorList>
    </citation>
    <scope>NUCLEOTIDE SEQUENCE [LARGE SCALE GENOMIC DNA]</scope>
    <source>
        <strain evidence="8">ATCC BAA-628 / HTCC2559 / KCTC 12090</strain>
    </source>
</reference>
<feature type="transmembrane region" description="Helical" evidence="5">
    <location>
        <begin position="7"/>
        <end position="30"/>
    </location>
</feature>
<evidence type="ECO:0000256" key="4">
    <source>
        <dbReference type="ARBA" id="ARBA00023136"/>
    </source>
</evidence>
<feature type="transmembrane region" description="Helical" evidence="5">
    <location>
        <begin position="170"/>
        <end position="189"/>
    </location>
</feature>
<dbReference type="AlphaFoldDB" id="A3U7K1"/>
<dbReference type="PANTHER" id="PTHR43731:SF9">
    <property type="entry name" value="SLR1461 PROTEIN"/>
    <property type="match status" value="1"/>
</dbReference>
<organism evidence="7 8">
    <name type="scientific">Croceibacter atlanticus (strain ATCC BAA-628 / JCM 21780 / CIP 108009 / IAM 15332 / KCTC 12090 / HTCC2559)</name>
    <dbReference type="NCBI Taxonomy" id="216432"/>
    <lineage>
        <taxon>Bacteria</taxon>
        <taxon>Pseudomonadati</taxon>
        <taxon>Bacteroidota</taxon>
        <taxon>Flavobacteriia</taxon>
        <taxon>Flavobacteriales</taxon>
        <taxon>Flavobacteriaceae</taxon>
        <taxon>Croceibacter</taxon>
    </lineage>
</organism>
<keyword evidence="4 5" id="KW-0472">Membrane</keyword>
<dbReference type="STRING" id="216432.CA2559_05645"/>
<evidence type="ECO:0000313" key="7">
    <source>
        <dbReference type="EMBL" id="EAP88218.1"/>
    </source>
</evidence>
<dbReference type="eggNOG" id="COG0705">
    <property type="taxonomic scope" value="Bacteria"/>
</dbReference>
<feature type="transmembrane region" description="Helical" evidence="5">
    <location>
        <begin position="139"/>
        <end position="158"/>
    </location>
</feature>
<dbReference type="GO" id="GO:0016020">
    <property type="term" value="C:membrane"/>
    <property type="evidence" value="ECO:0007669"/>
    <property type="project" value="UniProtKB-SubCell"/>
</dbReference>
<dbReference type="SUPFAM" id="SSF144091">
    <property type="entry name" value="Rhomboid-like"/>
    <property type="match status" value="1"/>
</dbReference>
<accession>A3U7K1</accession>
<dbReference type="OrthoDB" id="465874at2"/>